<name>A0A6C0ILU6_9ZZZZ</name>
<organism evidence="2">
    <name type="scientific">viral metagenome</name>
    <dbReference type="NCBI Taxonomy" id="1070528"/>
    <lineage>
        <taxon>unclassified sequences</taxon>
        <taxon>metagenomes</taxon>
        <taxon>organismal metagenomes</taxon>
    </lineage>
</organism>
<reference evidence="2" key="1">
    <citation type="journal article" date="2020" name="Nature">
        <title>Giant virus diversity and host interactions through global metagenomics.</title>
        <authorList>
            <person name="Schulz F."/>
            <person name="Roux S."/>
            <person name="Paez-Espino D."/>
            <person name="Jungbluth S."/>
            <person name="Walsh D.A."/>
            <person name="Denef V.J."/>
            <person name="McMahon K.D."/>
            <person name="Konstantinidis K.T."/>
            <person name="Eloe-Fadrosh E.A."/>
            <person name="Kyrpides N.C."/>
            <person name="Woyke T."/>
        </authorList>
    </citation>
    <scope>NUCLEOTIDE SEQUENCE</scope>
    <source>
        <strain evidence="2">GVMAG-M-3300024258-14</strain>
    </source>
</reference>
<sequence>MANSRRQIYNQYVTFFVSYLYNNWKNNGCIKTLTIMFVNYKKISKYIMDCEEDNLICPLYCSQYIWYICWLSIVSGVYAIHKNHYFLSIIPFGVFILGINYWKNPESNCLRRYIDIMFVFVSIIINTYVSFYAENGKSHNLFNILALMCYPTNWLLFTNGYLKTSTFLHICLHIFANIALYFLYSGDINYSKLYL</sequence>
<feature type="transmembrane region" description="Helical" evidence="1">
    <location>
        <begin position="86"/>
        <end position="102"/>
    </location>
</feature>
<evidence type="ECO:0000256" key="1">
    <source>
        <dbReference type="SAM" id="Phobius"/>
    </source>
</evidence>
<protein>
    <submittedName>
        <fullName evidence="2">Uncharacterized protein</fullName>
    </submittedName>
</protein>
<feature type="transmembrane region" description="Helical" evidence="1">
    <location>
        <begin position="114"/>
        <end position="133"/>
    </location>
</feature>
<dbReference type="EMBL" id="MN740210">
    <property type="protein sequence ID" value="QHT93799.1"/>
    <property type="molecule type" value="Genomic_DNA"/>
</dbReference>
<feature type="transmembrane region" description="Helical" evidence="1">
    <location>
        <begin position="139"/>
        <end position="157"/>
    </location>
</feature>
<proteinExistence type="predicted"/>
<keyword evidence="1" id="KW-0472">Membrane</keyword>
<keyword evidence="1" id="KW-0812">Transmembrane</keyword>
<keyword evidence="1" id="KW-1133">Transmembrane helix</keyword>
<dbReference type="AlphaFoldDB" id="A0A6C0ILU6"/>
<evidence type="ECO:0000313" key="2">
    <source>
        <dbReference type="EMBL" id="QHT93799.1"/>
    </source>
</evidence>
<feature type="transmembrane region" description="Helical" evidence="1">
    <location>
        <begin position="64"/>
        <end position="80"/>
    </location>
</feature>
<feature type="transmembrane region" description="Helical" evidence="1">
    <location>
        <begin position="166"/>
        <end position="184"/>
    </location>
</feature>
<accession>A0A6C0ILU6</accession>